<dbReference type="KEGG" id="bgt:106059676"/>
<protein>
    <recommendedName>
        <fullName evidence="8">GAIN-B domain-containing protein</fullName>
    </recommendedName>
</protein>
<dbReference type="Pfam" id="PF01825">
    <property type="entry name" value="GPS"/>
    <property type="match status" value="1"/>
</dbReference>
<feature type="transmembrane region" description="Helical" evidence="7">
    <location>
        <begin position="248"/>
        <end position="271"/>
    </location>
</feature>
<dbReference type="Gene3D" id="2.60.220.50">
    <property type="match status" value="1"/>
</dbReference>
<dbReference type="GO" id="GO:0004930">
    <property type="term" value="F:G protein-coupled receptor activity"/>
    <property type="evidence" value="ECO:0007669"/>
    <property type="project" value="InterPro"/>
</dbReference>
<dbReference type="VEuPathDB" id="VectorBase:BGLAX_047779"/>
<evidence type="ECO:0000259" key="8">
    <source>
        <dbReference type="PROSITE" id="PS50221"/>
    </source>
</evidence>
<feature type="domain" description="GAIN-B" evidence="8">
    <location>
        <begin position="89"/>
        <end position="240"/>
    </location>
</feature>
<dbReference type="STRING" id="6526.A0A2C9LDS9"/>
<dbReference type="OrthoDB" id="1100386at2759"/>
<dbReference type="InterPro" id="IPR046338">
    <property type="entry name" value="GAIN_dom_sf"/>
</dbReference>
<dbReference type="Proteomes" id="UP000076420">
    <property type="component" value="Unassembled WGS sequence"/>
</dbReference>
<keyword evidence="4 7" id="KW-0472">Membrane</keyword>
<feature type="transmembrane region" description="Helical" evidence="7">
    <location>
        <begin position="283"/>
        <end position="303"/>
    </location>
</feature>
<evidence type="ECO:0000256" key="6">
    <source>
        <dbReference type="SAM" id="MobiDB-lite"/>
    </source>
</evidence>
<feature type="region of interest" description="Disordered" evidence="6">
    <location>
        <begin position="104"/>
        <end position="143"/>
    </location>
</feature>
<evidence type="ECO:0000256" key="7">
    <source>
        <dbReference type="SAM" id="Phobius"/>
    </source>
</evidence>
<dbReference type="PROSITE" id="PS50221">
    <property type="entry name" value="GAIN_B"/>
    <property type="match status" value="1"/>
</dbReference>
<evidence type="ECO:0000256" key="2">
    <source>
        <dbReference type="ARBA" id="ARBA00022692"/>
    </source>
</evidence>
<sequence length="409" mass="45797">MSPDDKVRSASTLLVAMENATLSLVEEIKEPKVITTKTDNIDLRLEVVDVTKMEQQELVYESNSDFATVSIPKETLVNQSEGSLAKAVFITHYSMSSLLGGMSKKKTKEKNLSDDDETDEKSKEESNNEETDNTNGENEVEEIQSRPRIASYILSASLGKDGHSRKLPKPITFTMRLTEAKKHDQITLCSFWNVSQGEAGGFWSQEGCLRVESLSNMSHTTCQCDHMTSFAILLDVHGLKVNEVHESLLNLVTIIGCVISCTALLASWVTFQCFSSLQGERNSIHKNLVVCLLIAEIIFVAGIDQNDQKRYFRSIKLEFRTDTINRSFSTIKAPLIVVSASCLFYYEGYGTENFCWLKQDRYFIWAFAGPVAIILLVNALFLAYAMSTVCRHSEYVFSSKDKTTGSGIR</sequence>
<evidence type="ECO:0000256" key="3">
    <source>
        <dbReference type="ARBA" id="ARBA00022989"/>
    </source>
</evidence>
<evidence type="ECO:0000313" key="9">
    <source>
        <dbReference type="EnsemblMetazoa" id="BGLB029830-PA"/>
    </source>
</evidence>
<keyword evidence="3 7" id="KW-1133">Transmembrane helix</keyword>
<dbReference type="GO" id="GO:0005886">
    <property type="term" value="C:plasma membrane"/>
    <property type="evidence" value="ECO:0007669"/>
    <property type="project" value="TreeGrafter"/>
</dbReference>
<dbReference type="VEuPathDB" id="VectorBase:BGLB029830"/>
<proteinExistence type="predicted"/>
<keyword evidence="2 7" id="KW-0812">Transmembrane</keyword>
<organism evidence="9 10">
    <name type="scientific">Biomphalaria glabrata</name>
    <name type="common">Bloodfluke planorb</name>
    <name type="synonym">Freshwater snail</name>
    <dbReference type="NCBI Taxonomy" id="6526"/>
    <lineage>
        <taxon>Eukaryota</taxon>
        <taxon>Metazoa</taxon>
        <taxon>Spiralia</taxon>
        <taxon>Lophotrochozoa</taxon>
        <taxon>Mollusca</taxon>
        <taxon>Gastropoda</taxon>
        <taxon>Heterobranchia</taxon>
        <taxon>Euthyneura</taxon>
        <taxon>Panpulmonata</taxon>
        <taxon>Hygrophila</taxon>
        <taxon>Lymnaeoidea</taxon>
        <taxon>Planorbidae</taxon>
        <taxon>Biomphalaria</taxon>
    </lineage>
</organism>
<gene>
    <name evidence="9" type="primary">106059676</name>
</gene>
<dbReference type="PANTHER" id="PTHR12011:SF347">
    <property type="entry name" value="FI21270P1-RELATED"/>
    <property type="match status" value="1"/>
</dbReference>
<feature type="transmembrane region" description="Helical" evidence="7">
    <location>
        <begin position="324"/>
        <end position="346"/>
    </location>
</feature>
<evidence type="ECO:0000256" key="4">
    <source>
        <dbReference type="ARBA" id="ARBA00023136"/>
    </source>
</evidence>
<dbReference type="InterPro" id="IPR000203">
    <property type="entry name" value="GPS"/>
</dbReference>
<dbReference type="InterPro" id="IPR000832">
    <property type="entry name" value="GPCR_2_secretin-like"/>
</dbReference>
<dbReference type="InterPro" id="IPR057244">
    <property type="entry name" value="GAIN_B"/>
</dbReference>
<feature type="transmembrane region" description="Helical" evidence="7">
    <location>
        <begin position="362"/>
        <end position="385"/>
    </location>
</feature>
<reference evidence="9" key="1">
    <citation type="submission" date="2020-05" db="UniProtKB">
        <authorList>
            <consortium name="EnsemblMetazoa"/>
        </authorList>
    </citation>
    <scope>IDENTIFICATION</scope>
    <source>
        <strain evidence="9">BB02</strain>
    </source>
</reference>
<name>A0A2C9LDS9_BIOGL</name>
<accession>A0A2C9LDS9</accession>
<comment type="subcellular location">
    <subcellularLocation>
        <location evidence="1">Membrane</location>
        <topology evidence="1">Multi-pass membrane protein</topology>
    </subcellularLocation>
</comment>
<evidence type="ECO:0000256" key="5">
    <source>
        <dbReference type="ARBA" id="ARBA00023157"/>
    </source>
</evidence>
<dbReference type="AlphaFoldDB" id="A0A2C9LDS9"/>
<evidence type="ECO:0000313" key="10">
    <source>
        <dbReference type="Proteomes" id="UP000076420"/>
    </source>
</evidence>
<dbReference type="EnsemblMetazoa" id="BGLB029830-RA">
    <property type="protein sequence ID" value="BGLB029830-PA"/>
    <property type="gene ID" value="BGLB029830"/>
</dbReference>
<evidence type="ECO:0000256" key="1">
    <source>
        <dbReference type="ARBA" id="ARBA00004141"/>
    </source>
</evidence>
<keyword evidence="5" id="KW-1015">Disulfide bond</keyword>
<dbReference type="PANTHER" id="PTHR12011">
    <property type="entry name" value="ADHESION G-PROTEIN COUPLED RECEPTOR"/>
    <property type="match status" value="1"/>
</dbReference>
<dbReference type="Pfam" id="PF00002">
    <property type="entry name" value="7tm_2"/>
    <property type="match status" value="2"/>
</dbReference>
<feature type="compositionally biased region" description="Acidic residues" evidence="6">
    <location>
        <begin position="127"/>
        <end position="142"/>
    </location>
</feature>
<dbReference type="Gene3D" id="1.20.1070.10">
    <property type="entry name" value="Rhodopsin 7-helix transmembrane proteins"/>
    <property type="match status" value="2"/>
</dbReference>
<dbReference type="SMART" id="SM00303">
    <property type="entry name" value="GPS"/>
    <property type="match status" value="1"/>
</dbReference>